<dbReference type="AlphaFoldDB" id="A0A550BTJ8"/>
<evidence type="ECO:0000313" key="2">
    <source>
        <dbReference type="Proteomes" id="UP000320762"/>
    </source>
</evidence>
<evidence type="ECO:0008006" key="3">
    <source>
        <dbReference type="Google" id="ProtNLM"/>
    </source>
</evidence>
<protein>
    <recommendedName>
        <fullName evidence="3">F-box domain-containing protein</fullName>
    </recommendedName>
</protein>
<feature type="non-terminal residue" evidence="1">
    <location>
        <position position="1"/>
    </location>
</feature>
<keyword evidence="2" id="KW-1185">Reference proteome</keyword>
<organism evidence="1 2">
    <name type="scientific">Schizophyllum amplum</name>
    <dbReference type="NCBI Taxonomy" id="97359"/>
    <lineage>
        <taxon>Eukaryota</taxon>
        <taxon>Fungi</taxon>
        <taxon>Dikarya</taxon>
        <taxon>Basidiomycota</taxon>
        <taxon>Agaricomycotina</taxon>
        <taxon>Agaricomycetes</taxon>
        <taxon>Agaricomycetidae</taxon>
        <taxon>Agaricales</taxon>
        <taxon>Schizophyllaceae</taxon>
        <taxon>Schizophyllum</taxon>
    </lineage>
</organism>
<accession>A0A550BTJ8</accession>
<dbReference type="Proteomes" id="UP000320762">
    <property type="component" value="Unassembled WGS sequence"/>
</dbReference>
<dbReference type="OrthoDB" id="2322499at2759"/>
<gene>
    <name evidence="1" type="ORF">BD626DRAFT_352729</name>
</gene>
<evidence type="ECO:0000313" key="1">
    <source>
        <dbReference type="EMBL" id="TRM55856.1"/>
    </source>
</evidence>
<comment type="caution">
    <text evidence="1">The sequence shown here is derived from an EMBL/GenBank/DDBJ whole genome shotgun (WGS) entry which is preliminary data.</text>
</comment>
<proteinExistence type="predicted"/>
<name>A0A550BTJ8_9AGAR</name>
<sequence>QIFTHLHPADLLSVSRINKTLRGMLLQRSARWIWRASFANGPVYGCPEVPDDLTEPQFARFLFDELCMV</sequence>
<dbReference type="EMBL" id="VDMD01000090">
    <property type="protein sequence ID" value="TRM55856.1"/>
    <property type="molecule type" value="Genomic_DNA"/>
</dbReference>
<feature type="non-terminal residue" evidence="1">
    <location>
        <position position="69"/>
    </location>
</feature>
<reference evidence="1 2" key="1">
    <citation type="journal article" date="2019" name="New Phytol.">
        <title>Comparative genomics reveals unique wood-decay strategies and fruiting body development in the Schizophyllaceae.</title>
        <authorList>
            <person name="Almasi E."/>
            <person name="Sahu N."/>
            <person name="Krizsan K."/>
            <person name="Balint B."/>
            <person name="Kovacs G.M."/>
            <person name="Kiss B."/>
            <person name="Cseklye J."/>
            <person name="Drula E."/>
            <person name="Henrissat B."/>
            <person name="Nagy I."/>
            <person name="Chovatia M."/>
            <person name="Adam C."/>
            <person name="LaButti K."/>
            <person name="Lipzen A."/>
            <person name="Riley R."/>
            <person name="Grigoriev I.V."/>
            <person name="Nagy L.G."/>
        </authorList>
    </citation>
    <scope>NUCLEOTIDE SEQUENCE [LARGE SCALE GENOMIC DNA]</scope>
    <source>
        <strain evidence="1 2">NL-1724</strain>
    </source>
</reference>